<evidence type="ECO:0000259" key="2">
    <source>
        <dbReference type="Pfam" id="PF01464"/>
    </source>
</evidence>
<dbReference type="PANTHER" id="PTHR37423:SF2">
    <property type="entry name" value="MEMBRANE-BOUND LYTIC MUREIN TRANSGLYCOSYLASE C"/>
    <property type="match status" value="1"/>
</dbReference>
<accession>E1R856</accession>
<organism evidence="3 4">
    <name type="scientific">Sediminispirochaeta smaragdinae (strain DSM 11293 / JCM 15392 / SEBR 4228)</name>
    <name type="common">Spirochaeta smaragdinae</name>
    <dbReference type="NCBI Taxonomy" id="573413"/>
    <lineage>
        <taxon>Bacteria</taxon>
        <taxon>Pseudomonadati</taxon>
        <taxon>Spirochaetota</taxon>
        <taxon>Spirochaetia</taxon>
        <taxon>Spirochaetales</taxon>
        <taxon>Spirochaetaceae</taxon>
        <taxon>Sediminispirochaeta</taxon>
    </lineage>
</organism>
<dbReference type="InterPro" id="IPR008258">
    <property type="entry name" value="Transglycosylase_SLT_dom_1"/>
</dbReference>
<dbReference type="EMBL" id="CP002116">
    <property type="protein sequence ID" value="ADK82911.1"/>
    <property type="molecule type" value="Genomic_DNA"/>
</dbReference>
<evidence type="ECO:0000313" key="4">
    <source>
        <dbReference type="Proteomes" id="UP000002318"/>
    </source>
</evidence>
<dbReference type="Pfam" id="PF01464">
    <property type="entry name" value="SLT"/>
    <property type="match status" value="1"/>
</dbReference>
<dbReference type="Proteomes" id="UP000002318">
    <property type="component" value="Chromosome"/>
</dbReference>
<keyword evidence="4" id="KW-1185">Reference proteome</keyword>
<dbReference type="KEGG" id="ssm:Spirs_3825"/>
<evidence type="ECO:0000313" key="3">
    <source>
        <dbReference type="EMBL" id="ADK82911.1"/>
    </source>
</evidence>
<comment type="similarity">
    <text evidence="1">Belongs to the transglycosylase Slt family.</text>
</comment>
<feature type="domain" description="Transglycosylase SLT" evidence="2">
    <location>
        <begin position="574"/>
        <end position="687"/>
    </location>
</feature>
<evidence type="ECO:0000256" key="1">
    <source>
        <dbReference type="ARBA" id="ARBA00007734"/>
    </source>
</evidence>
<protein>
    <submittedName>
        <fullName evidence="3">Lytic transglycosylase catalytic</fullName>
    </submittedName>
</protein>
<dbReference type="HOGENOM" id="CLU_013746_1_0_12"/>
<dbReference type="CAZy" id="GH23">
    <property type="family name" value="Glycoside Hydrolase Family 23"/>
</dbReference>
<dbReference type="NCBIfam" id="NF047373">
    <property type="entry name" value="BB0259_flg_lyt"/>
    <property type="match status" value="1"/>
</dbReference>
<dbReference type="InterPro" id="IPR023346">
    <property type="entry name" value="Lysozyme-like_dom_sf"/>
</dbReference>
<name>E1R856_SEDSS</name>
<reference evidence="3 4" key="1">
    <citation type="journal article" date="2010" name="Stand. Genomic Sci.">
        <title>Complete genome sequence of Spirochaeta smaragdinae type strain (SEBR 4228).</title>
        <authorList>
            <person name="Mavromatis K."/>
            <person name="Yasawong M."/>
            <person name="Chertkov O."/>
            <person name="Lapidus A."/>
            <person name="Lucas S."/>
            <person name="Nolan M."/>
            <person name="Del Rio T.G."/>
            <person name="Tice H."/>
            <person name="Cheng J.F."/>
            <person name="Pitluck S."/>
            <person name="Liolios K."/>
            <person name="Ivanova N."/>
            <person name="Tapia R."/>
            <person name="Han C."/>
            <person name="Bruce D."/>
            <person name="Goodwin L."/>
            <person name="Pati A."/>
            <person name="Chen A."/>
            <person name="Palaniappan K."/>
            <person name="Land M."/>
            <person name="Hauser L."/>
            <person name="Chang Y.J."/>
            <person name="Jeffries C.D."/>
            <person name="Detter J.C."/>
            <person name="Rohde M."/>
            <person name="Brambilla E."/>
            <person name="Spring S."/>
            <person name="Goker M."/>
            <person name="Sikorski J."/>
            <person name="Woyke T."/>
            <person name="Bristow J."/>
            <person name="Eisen J.A."/>
            <person name="Markowitz V."/>
            <person name="Hugenholtz P."/>
            <person name="Klenk H.P."/>
            <person name="Kyrpides N.C."/>
        </authorList>
    </citation>
    <scope>NUCLEOTIDE SEQUENCE [LARGE SCALE GENOMIC DNA]</scope>
    <source>
        <strain evidence="4">DSM 11293 / JCM 15392 / SEBR 4228</strain>
    </source>
</reference>
<dbReference type="AlphaFoldDB" id="E1R856"/>
<dbReference type="OrthoDB" id="9815002at2"/>
<sequence length="735" mass="82339">MPNKKYLFRRNSLLFFLLLFFILWTSALYPSRDIETASVRLSDETKGDALFFVAMDQLRCGEQTNAENFFIKASNLASPEFRREARYRLGLLYFDQAQKASAAGGNGEQVHILLHKLVSLSAGEKIDPDLRLRTMINETRASLGLWMEILASAEQELPLDADPASSQRLALTLALARYETERETSSLLQAFVSNDGELTGEGLASIINGGGSLHLSRDREIHAIADLLLALNGGSRKEVLSTFLIAIRDAGAEIAGTPLYLSAVRNCGYGSDAGLLFDHTLELLPFVEPFPERKAALLEAAGFLARRAGQYDDALPLFDEAVDSAAEAASFDSLHMQRIVWYRFDSLVHADPHRAASAIPQLLGNMVDPRYFDDTLGALLDELLRQSEWPLIDTIARSLGRDLPAASASRYYYLAARGRQLALLPEDGMQETLFRRILDLPPSGTTARYYRILAASALERFSGEEEADYAFFYPAAEGRDEATQEESSFPCCMRVIRGLLDHGFSLEAEKELSRLESCGFLPPRSLIIDTVKGLSHEGHHLEAIRRFDRFANERGISGNEELRILYPRPFRAYVHEVTEREGLEENLFYALVREESHFTPDIYSRVGAVGLSQLMPSTARDVAGRMGLKIPSNEDLHDPRLNLSIGAWYLAHLAGRTDNISEALFAYNGGLTRVRRWRSSNSDLPDDLFAETIPFAETQYYGRKLLVSTSIYRYLYRADSPEGPLWPVDTFFPKR</sequence>
<dbReference type="CDD" id="cd13401">
    <property type="entry name" value="Slt70-like"/>
    <property type="match status" value="1"/>
</dbReference>
<proteinExistence type="inferred from homology"/>
<dbReference type="STRING" id="573413.Spirs_3825"/>
<dbReference type="Gene3D" id="1.10.530.10">
    <property type="match status" value="1"/>
</dbReference>
<dbReference type="eggNOG" id="COG0741">
    <property type="taxonomic scope" value="Bacteria"/>
</dbReference>
<dbReference type="SUPFAM" id="SSF53955">
    <property type="entry name" value="Lysozyme-like"/>
    <property type="match status" value="1"/>
</dbReference>
<dbReference type="PANTHER" id="PTHR37423">
    <property type="entry name" value="SOLUBLE LYTIC MUREIN TRANSGLYCOSYLASE-RELATED"/>
    <property type="match status" value="1"/>
</dbReference>
<gene>
    <name evidence="3" type="ordered locus">Spirs_3825</name>
</gene>